<evidence type="ECO:0000313" key="1">
    <source>
        <dbReference type="EMBL" id="GFR09746.1"/>
    </source>
</evidence>
<proteinExistence type="predicted"/>
<dbReference type="OrthoDB" id="10391103at2759"/>
<accession>A0A8X6LGA4</accession>
<keyword evidence="2" id="KW-1185">Reference proteome</keyword>
<organism evidence="1 2">
    <name type="scientific">Trichonephila clavata</name>
    <name type="common">Joro spider</name>
    <name type="synonym">Nephila clavata</name>
    <dbReference type="NCBI Taxonomy" id="2740835"/>
    <lineage>
        <taxon>Eukaryota</taxon>
        <taxon>Metazoa</taxon>
        <taxon>Ecdysozoa</taxon>
        <taxon>Arthropoda</taxon>
        <taxon>Chelicerata</taxon>
        <taxon>Arachnida</taxon>
        <taxon>Araneae</taxon>
        <taxon>Araneomorphae</taxon>
        <taxon>Entelegynae</taxon>
        <taxon>Araneoidea</taxon>
        <taxon>Nephilidae</taxon>
        <taxon>Trichonephila</taxon>
    </lineage>
</organism>
<protein>
    <submittedName>
        <fullName evidence="1">Uncharacterized protein</fullName>
    </submittedName>
</protein>
<gene>
    <name evidence="1" type="ORF">TNCT_87231</name>
</gene>
<dbReference type="Proteomes" id="UP000887116">
    <property type="component" value="Unassembled WGS sequence"/>
</dbReference>
<reference evidence="1" key="1">
    <citation type="submission" date="2020-07" db="EMBL/GenBank/DDBJ databases">
        <title>Multicomponent nature underlies the extraordinary mechanical properties of spider dragline silk.</title>
        <authorList>
            <person name="Kono N."/>
            <person name="Nakamura H."/>
            <person name="Mori M."/>
            <person name="Yoshida Y."/>
            <person name="Ohtoshi R."/>
            <person name="Malay A.D."/>
            <person name="Moran D.A.P."/>
            <person name="Tomita M."/>
            <person name="Numata K."/>
            <person name="Arakawa K."/>
        </authorList>
    </citation>
    <scope>NUCLEOTIDE SEQUENCE</scope>
</reference>
<dbReference type="EMBL" id="BMAO01016578">
    <property type="protein sequence ID" value="GFR09746.1"/>
    <property type="molecule type" value="Genomic_DNA"/>
</dbReference>
<dbReference type="AlphaFoldDB" id="A0A8X6LGA4"/>
<name>A0A8X6LGA4_TRICU</name>
<comment type="caution">
    <text evidence="1">The sequence shown here is derived from an EMBL/GenBank/DDBJ whole genome shotgun (WGS) entry which is preliminary data.</text>
</comment>
<sequence>MGIASQTVKACAQYFYSKSSQGLMLVSLPQASLLPGAVSHPSSRIVKIGCWLEASRITQSVVQPMDSVDIERTAEQILTGILPSSSQGISITSAVHQSKQRLCCRDLRQKAYAGGPKSILTLKSQKIEE</sequence>
<evidence type="ECO:0000313" key="2">
    <source>
        <dbReference type="Proteomes" id="UP000887116"/>
    </source>
</evidence>